<feature type="chain" id="PRO_5022047998" description="ALK and LTK ligand 2" evidence="10">
    <location>
        <begin position="23"/>
        <end position="147"/>
    </location>
</feature>
<dbReference type="GO" id="GO:0070378">
    <property type="term" value="P:positive regulation of ERK5 cascade"/>
    <property type="evidence" value="ECO:0007669"/>
    <property type="project" value="TreeGrafter"/>
</dbReference>
<evidence type="ECO:0000256" key="4">
    <source>
        <dbReference type="ARBA" id="ARBA00022514"/>
    </source>
</evidence>
<keyword evidence="7" id="KW-0472">Membrane</keyword>
<accession>A0A553N2L1</accession>
<reference evidence="11 12" key="1">
    <citation type="journal article" date="2019" name="Sci. Data">
        <title>Hybrid genome assembly and annotation of Danionella translucida.</title>
        <authorList>
            <person name="Kadobianskyi M."/>
            <person name="Schulze L."/>
            <person name="Schuelke M."/>
            <person name="Judkewitz B."/>
        </authorList>
    </citation>
    <scope>NUCLEOTIDE SEQUENCE [LARGE SCALE GENOMIC DNA]</scope>
    <source>
        <strain evidence="11 12">Bolton</strain>
    </source>
</reference>
<dbReference type="Proteomes" id="UP000316079">
    <property type="component" value="Unassembled WGS sequence"/>
</dbReference>
<evidence type="ECO:0000256" key="8">
    <source>
        <dbReference type="ARBA" id="ARBA00023157"/>
    </source>
</evidence>
<dbReference type="InterPro" id="IPR029364">
    <property type="entry name" value="ALKL1/2"/>
</dbReference>
<dbReference type="PANTHER" id="PTHR28676">
    <property type="entry name" value="ALK AND LTK LIGAND 2-RELATED"/>
    <property type="match status" value="1"/>
</dbReference>
<dbReference type="AlphaFoldDB" id="A0A553N2L1"/>
<gene>
    <name evidence="11" type="ORF">DNTS_027412</name>
</gene>
<evidence type="ECO:0000256" key="1">
    <source>
        <dbReference type="ARBA" id="ARBA00004236"/>
    </source>
</evidence>
<evidence type="ECO:0000313" key="12">
    <source>
        <dbReference type="Proteomes" id="UP000316079"/>
    </source>
</evidence>
<evidence type="ECO:0000313" key="11">
    <source>
        <dbReference type="EMBL" id="TRY59676.1"/>
    </source>
</evidence>
<comment type="similarity">
    <text evidence="9">Belongs to the ALKAL family.</text>
</comment>
<keyword evidence="3" id="KW-1003">Cell membrane</keyword>
<dbReference type="GO" id="GO:0005886">
    <property type="term" value="C:plasma membrane"/>
    <property type="evidence" value="ECO:0007669"/>
    <property type="project" value="UniProtKB-SubCell"/>
</dbReference>
<keyword evidence="8" id="KW-1015">Disulfide bond</keyword>
<evidence type="ECO:0000256" key="9">
    <source>
        <dbReference type="ARBA" id="ARBA00033741"/>
    </source>
</evidence>
<name>A0A553N2L1_9TELE</name>
<keyword evidence="4" id="KW-0202">Cytokine</keyword>
<organism evidence="11 12">
    <name type="scientific">Danionella cerebrum</name>
    <dbReference type="NCBI Taxonomy" id="2873325"/>
    <lineage>
        <taxon>Eukaryota</taxon>
        <taxon>Metazoa</taxon>
        <taxon>Chordata</taxon>
        <taxon>Craniata</taxon>
        <taxon>Vertebrata</taxon>
        <taxon>Euteleostomi</taxon>
        <taxon>Actinopterygii</taxon>
        <taxon>Neopterygii</taxon>
        <taxon>Teleostei</taxon>
        <taxon>Ostariophysi</taxon>
        <taxon>Cypriniformes</taxon>
        <taxon>Danionidae</taxon>
        <taxon>Danioninae</taxon>
        <taxon>Danionella</taxon>
    </lineage>
</organism>
<dbReference type="Pfam" id="PF15129">
    <property type="entry name" value="ALKL1_2"/>
    <property type="match status" value="1"/>
</dbReference>
<dbReference type="GO" id="GO:0070374">
    <property type="term" value="P:positive regulation of ERK1 and ERK2 cascade"/>
    <property type="evidence" value="ECO:0007669"/>
    <property type="project" value="TreeGrafter"/>
</dbReference>
<evidence type="ECO:0000256" key="2">
    <source>
        <dbReference type="ARBA" id="ARBA00004613"/>
    </source>
</evidence>
<comment type="caution">
    <text evidence="11">The sequence shown here is derived from an EMBL/GenBank/DDBJ whole genome shotgun (WGS) entry which is preliminary data.</text>
</comment>
<dbReference type="PANTHER" id="PTHR28676:SF2">
    <property type="entry name" value="ALK AND LTK LIGAND 2"/>
    <property type="match status" value="1"/>
</dbReference>
<comment type="subcellular location">
    <subcellularLocation>
        <location evidence="1">Cell membrane</location>
    </subcellularLocation>
    <subcellularLocation>
        <location evidence="2">Secreted</location>
    </subcellularLocation>
</comment>
<dbReference type="OrthoDB" id="9807651at2759"/>
<evidence type="ECO:0000256" key="7">
    <source>
        <dbReference type="ARBA" id="ARBA00023136"/>
    </source>
</evidence>
<dbReference type="GO" id="GO:0030298">
    <property type="term" value="F:receptor signaling protein tyrosine kinase activator activity"/>
    <property type="evidence" value="ECO:0007669"/>
    <property type="project" value="InterPro"/>
</dbReference>
<protein>
    <recommendedName>
        <fullName evidence="13">ALK and LTK ligand 2</fullName>
    </recommendedName>
</protein>
<dbReference type="EMBL" id="SRMA01027109">
    <property type="protein sequence ID" value="TRY59676.1"/>
    <property type="molecule type" value="Genomic_DNA"/>
</dbReference>
<keyword evidence="6 10" id="KW-0732">Signal</keyword>
<sequence>MSAVRPTVFIGLLLLLLTSGYCKPTERDDTGLLELLVDRVRQTREHHSEGNTQHPPQSIQHSVEMKDINKVTKSYQHERILEVFPRDLRQKEKFIKHLTGPLYFSPKCSKNFYKLYHNTRDCTIPAYYKRCARLLIRLAGSQRCSEG</sequence>
<evidence type="ECO:0000256" key="3">
    <source>
        <dbReference type="ARBA" id="ARBA00022475"/>
    </source>
</evidence>
<dbReference type="GO" id="GO:0030971">
    <property type="term" value="F:receptor tyrosine kinase binding"/>
    <property type="evidence" value="ECO:0007669"/>
    <property type="project" value="InterPro"/>
</dbReference>
<feature type="signal peptide" evidence="10">
    <location>
        <begin position="1"/>
        <end position="22"/>
    </location>
</feature>
<evidence type="ECO:0008006" key="13">
    <source>
        <dbReference type="Google" id="ProtNLM"/>
    </source>
</evidence>
<evidence type="ECO:0000256" key="10">
    <source>
        <dbReference type="SAM" id="SignalP"/>
    </source>
</evidence>
<dbReference type="GO" id="GO:0005615">
    <property type="term" value="C:extracellular space"/>
    <property type="evidence" value="ECO:0007669"/>
    <property type="project" value="UniProtKB-KW"/>
</dbReference>
<dbReference type="STRING" id="623744.A0A553N2L1"/>
<evidence type="ECO:0000256" key="5">
    <source>
        <dbReference type="ARBA" id="ARBA00022525"/>
    </source>
</evidence>
<keyword evidence="12" id="KW-1185">Reference proteome</keyword>
<keyword evidence="5" id="KW-0964">Secreted</keyword>
<evidence type="ECO:0000256" key="6">
    <source>
        <dbReference type="ARBA" id="ARBA00022729"/>
    </source>
</evidence>
<proteinExistence type="inferred from homology"/>
<dbReference type="GO" id="GO:0005125">
    <property type="term" value="F:cytokine activity"/>
    <property type="evidence" value="ECO:0007669"/>
    <property type="project" value="UniProtKB-KW"/>
</dbReference>